<protein>
    <submittedName>
        <fullName evidence="1">Uncharacterized protein</fullName>
    </submittedName>
</protein>
<feature type="non-terminal residue" evidence="1">
    <location>
        <position position="1"/>
    </location>
</feature>
<organism evidence="1 2">
    <name type="scientific">Trifolium medium</name>
    <dbReference type="NCBI Taxonomy" id="97028"/>
    <lineage>
        <taxon>Eukaryota</taxon>
        <taxon>Viridiplantae</taxon>
        <taxon>Streptophyta</taxon>
        <taxon>Embryophyta</taxon>
        <taxon>Tracheophyta</taxon>
        <taxon>Spermatophyta</taxon>
        <taxon>Magnoliopsida</taxon>
        <taxon>eudicotyledons</taxon>
        <taxon>Gunneridae</taxon>
        <taxon>Pentapetalae</taxon>
        <taxon>rosids</taxon>
        <taxon>fabids</taxon>
        <taxon>Fabales</taxon>
        <taxon>Fabaceae</taxon>
        <taxon>Papilionoideae</taxon>
        <taxon>50 kb inversion clade</taxon>
        <taxon>NPAAA clade</taxon>
        <taxon>Hologalegina</taxon>
        <taxon>IRL clade</taxon>
        <taxon>Trifolieae</taxon>
        <taxon>Trifolium</taxon>
    </lineage>
</organism>
<name>A0A392RHC8_9FABA</name>
<dbReference type="Proteomes" id="UP000265520">
    <property type="component" value="Unassembled WGS sequence"/>
</dbReference>
<evidence type="ECO:0000313" key="1">
    <source>
        <dbReference type="EMBL" id="MCI35532.1"/>
    </source>
</evidence>
<proteinExistence type="predicted"/>
<dbReference type="EMBL" id="LXQA010224335">
    <property type="protein sequence ID" value="MCI35532.1"/>
    <property type="molecule type" value="Genomic_DNA"/>
</dbReference>
<dbReference type="AlphaFoldDB" id="A0A392RHC8"/>
<comment type="caution">
    <text evidence="1">The sequence shown here is derived from an EMBL/GenBank/DDBJ whole genome shotgun (WGS) entry which is preliminary data.</text>
</comment>
<sequence>QEPHHPDVAKDQIYFAAAIRQAILVIKAVLCPASVLRLANLPILTTLEGFTGEA</sequence>
<reference evidence="1 2" key="1">
    <citation type="journal article" date="2018" name="Front. Plant Sci.">
        <title>Red Clover (Trifolium pratense) and Zigzag Clover (T. medium) - A Picture of Genomic Similarities and Differences.</title>
        <authorList>
            <person name="Dluhosova J."/>
            <person name="Istvanek J."/>
            <person name="Nedelnik J."/>
            <person name="Repkova J."/>
        </authorList>
    </citation>
    <scope>NUCLEOTIDE SEQUENCE [LARGE SCALE GENOMIC DNA]</scope>
    <source>
        <strain evidence="2">cv. 10/8</strain>
        <tissue evidence="1">Leaf</tissue>
    </source>
</reference>
<keyword evidence="2" id="KW-1185">Reference proteome</keyword>
<evidence type="ECO:0000313" key="2">
    <source>
        <dbReference type="Proteomes" id="UP000265520"/>
    </source>
</evidence>
<accession>A0A392RHC8</accession>